<organism evidence="1 2">
    <name type="scientific">Stegodyphus mimosarum</name>
    <name type="common">African social velvet spider</name>
    <dbReference type="NCBI Taxonomy" id="407821"/>
    <lineage>
        <taxon>Eukaryota</taxon>
        <taxon>Metazoa</taxon>
        <taxon>Ecdysozoa</taxon>
        <taxon>Arthropoda</taxon>
        <taxon>Chelicerata</taxon>
        <taxon>Arachnida</taxon>
        <taxon>Araneae</taxon>
        <taxon>Araneomorphae</taxon>
        <taxon>Entelegynae</taxon>
        <taxon>Eresoidea</taxon>
        <taxon>Eresidae</taxon>
        <taxon>Stegodyphus</taxon>
    </lineage>
</organism>
<evidence type="ECO:0000313" key="1">
    <source>
        <dbReference type="EMBL" id="KFM63820.1"/>
    </source>
</evidence>
<keyword evidence="2" id="KW-1185">Reference proteome</keyword>
<dbReference type="OrthoDB" id="10045182at2759"/>
<accession>A0A087TFD1</accession>
<dbReference type="Proteomes" id="UP000054359">
    <property type="component" value="Unassembled WGS sequence"/>
</dbReference>
<dbReference type="AlphaFoldDB" id="A0A087TFD1"/>
<feature type="non-terminal residue" evidence="1">
    <location>
        <position position="95"/>
    </location>
</feature>
<proteinExistence type="predicted"/>
<sequence length="95" mass="10497">MSLPRNKTMSKADAGVYKAPVNCFSTCIMFSDIMGKAADLSDFDKGHIVMAQLLGTLISEMQHLVGCLSASITSAYQKWSMCRQVAIQRFVNHSY</sequence>
<name>A0A087TFD1_STEMI</name>
<evidence type="ECO:0000313" key="2">
    <source>
        <dbReference type="Proteomes" id="UP000054359"/>
    </source>
</evidence>
<gene>
    <name evidence="1" type="ORF">X975_04212</name>
</gene>
<dbReference type="EMBL" id="KK114971">
    <property type="protein sequence ID" value="KFM63820.1"/>
    <property type="molecule type" value="Genomic_DNA"/>
</dbReference>
<reference evidence="1 2" key="1">
    <citation type="submission" date="2013-11" db="EMBL/GenBank/DDBJ databases">
        <title>Genome sequencing of Stegodyphus mimosarum.</title>
        <authorList>
            <person name="Bechsgaard J."/>
        </authorList>
    </citation>
    <scope>NUCLEOTIDE SEQUENCE [LARGE SCALE GENOMIC DNA]</scope>
</reference>
<protein>
    <submittedName>
        <fullName evidence="1">Uncharacterized protein</fullName>
    </submittedName>
</protein>